<dbReference type="AlphaFoldDB" id="A0A095C788"/>
<evidence type="ECO:0000313" key="2">
    <source>
        <dbReference type="EMBL" id="KGB37973.1"/>
    </source>
</evidence>
<gene>
    <name evidence="2" type="ORF">MS3_06341</name>
</gene>
<evidence type="ECO:0000256" key="1">
    <source>
        <dbReference type="SAM" id="Phobius"/>
    </source>
</evidence>
<feature type="transmembrane region" description="Helical" evidence="1">
    <location>
        <begin position="46"/>
        <end position="65"/>
    </location>
</feature>
<dbReference type="EMBL" id="KL250954">
    <property type="protein sequence ID" value="KGB37973.1"/>
    <property type="molecule type" value="Genomic_DNA"/>
</dbReference>
<organism evidence="2">
    <name type="scientific">Schistosoma haematobium</name>
    <name type="common">Blood fluke</name>
    <dbReference type="NCBI Taxonomy" id="6185"/>
    <lineage>
        <taxon>Eukaryota</taxon>
        <taxon>Metazoa</taxon>
        <taxon>Spiralia</taxon>
        <taxon>Lophotrochozoa</taxon>
        <taxon>Platyhelminthes</taxon>
        <taxon>Trematoda</taxon>
        <taxon>Digenea</taxon>
        <taxon>Strigeidida</taxon>
        <taxon>Schistosomatoidea</taxon>
        <taxon>Schistosomatidae</taxon>
        <taxon>Schistosoma</taxon>
    </lineage>
</organism>
<accession>A0A095C788</accession>
<reference evidence="2" key="1">
    <citation type="journal article" date="2012" name="Nat. Genet.">
        <title>Whole-genome sequence of Schistosoma haematobium.</title>
        <authorList>
            <person name="Young N.D."/>
            <person name="Jex A.R."/>
            <person name="Li B."/>
            <person name="Liu S."/>
            <person name="Yang L."/>
            <person name="Xiong Z."/>
            <person name="Li Y."/>
            <person name="Cantacessi C."/>
            <person name="Hall R.S."/>
            <person name="Xu X."/>
            <person name="Chen F."/>
            <person name="Wu X."/>
            <person name="Zerlotini A."/>
            <person name="Oliveira G."/>
            <person name="Hofmann A."/>
            <person name="Zhang G."/>
            <person name="Fang X."/>
            <person name="Kang Y."/>
            <person name="Campbell B.E."/>
            <person name="Loukas A."/>
            <person name="Ranganathan S."/>
            <person name="Rollinson D."/>
            <person name="Rinaldi G."/>
            <person name="Brindley P.J."/>
            <person name="Yang H."/>
            <person name="Wang J."/>
            <person name="Wang J."/>
            <person name="Gasser R.B."/>
        </authorList>
    </citation>
    <scope>NUCLEOTIDE SEQUENCE [LARGE SCALE GENOMIC DNA]</scope>
</reference>
<keyword evidence="1" id="KW-0472">Membrane</keyword>
<name>A0A095C788_SCHHA</name>
<sequence length="71" mass="8472">MHELHSISEYTNCYDSIYLADYLTSNVEYSKMIISQQLQQQQQKHGNLFGMYINILNVNLMFMIFPHETLH</sequence>
<proteinExistence type="predicted"/>
<keyword evidence="1" id="KW-1133">Transmembrane helix</keyword>
<keyword evidence="1" id="KW-0812">Transmembrane</keyword>
<protein>
    <submittedName>
        <fullName evidence="2">Uncharacterized protein</fullName>
    </submittedName>
</protein>